<sequence length="140" mass="16121">MAQTIKEMVYSSVSPEEVFESFYGLNHRERKTYETLLTAEEPLSVETIAERMDCSLSTAYRYIDTLETHNLVHETGLYDGEYLKSGYTAEDPAVIAEHMFDYVDFKVEKCRKNIEAVTGTDLETDCEETEWDRAGTFLSE</sequence>
<proteinExistence type="predicted"/>
<name>A0A1D8S683_9EURY</name>
<dbReference type="RefSeq" id="WP_070365528.1">
    <property type="nucleotide sequence ID" value="NZ_CP016070.1"/>
</dbReference>
<dbReference type="SUPFAM" id="SSF46785">
    <property type="entry name" value="Winged helix' DNA-binding domain"/>
    <property type="match status" value="1"/>
</dbReference>
<dbReference type="GeneID" id="30418295"/>
<dbReference type="KEGG" id="hhsr:HSR6_1765"/>
<keyword evidence="5" id="KW-1185">Reference proteome</keyword>
<protein>
    <submittedName>
        <fullName evidence="2">TrmB family transcriptional regulator</fullName>
    </submittedName>
</protein>
<dbReference type="OrthoDB" id="311452at2157"/>
<dbReference type="EMBL" id="CP016070">
    <property type="protein sequence ID" value="AOW80866.1"/>
    <property type="molecule type" value="Genomic_DNA"/>
</dbReference>
<dbReference type="EMBL" id="CP016804">
    <property type="protein sequence ID" value="APE96202.1"/>
    <property type="molecule type" value="Genomic_DNA"/>
</dbReference>
<reference evidence="3" key="3">
    <citation type="journal article" date="2017" name="ISME J.">
        <title>Discovery of anaerobic lithoheterotrophic haloarchaea, ubiquitous in hypersaline habitats.</title>
        <authorList>
            <person name="Sorokin D.Y."/>
            <person name="Messina E."/>
            <person name="Smedile F."/>
            <person name="Roman P."/>
            <person name="Damste J.S.S."/>
            <person name="Ciordia S."/>
            <person name="Mena M.C."/>
            <person name="Ferrer M."/>
            <person name="Golyshin P.N."/>
            <person name="Kublanov I.V."/>
            <person name="Samarov N.I."/>
            <person name="Toshchakov S.V."/>
            <person name="La Cono V."/>
            <person name="Yakimov M.M."/>
        </authorList>
    </citation>
    <scope>NUCLEOTIDE SEQUENCE</scope>
    <source>
        <strain evidence="3">HSR6</strain>
    </source>
</reference>
<dbReference type="Gene3D" id="1.10.10.10">
    <property type="entry name" value="Winged helix-like DNA-binding domain superfamily/Winged helix DNA-binding domain"/>
    <property type="match status" value="1"/>
</dbReference>
<evidence type="ECO:0000313" key="3">
    <source>
        <dbReference type="EMBL" id="APE96202.1"/>
    </source>
</evidence>
<organism evidence="2 4">
    <name type="scientific">Halodesulfurarchaeum formicicum</name>
    <dbReference type="NCBI Taxonomy" id="1873524"/>
    <lineage>
        <taxon>Archaea</taxon>
        <taxon>Methanobacteriati</taxon>
        <taxon>Methanobacteriota</taxon>
        <taxon>Stenosarchaea group</taxon>
        <taxon>Halobacteria</taxon>
        <taxon>Halobacteriales</taxon>
        <taxon>Halobacteriaceae</taxon>
        <taxon>Halodesulfurarchaeum</taxon>
    </lineage>
</organism>
<evidence type="ECO:0000259" key="1">
    <source>
        <dbReference type="Pfam" id="PF08279"/>
    </source>
</evidence>
<accession>A0A1J1ADG5</accession>
<accession>A0A1D8S683</accession>
<dbReference type="InterPro" id="IPR036388">
    <property type="entry name" value="WH-like_DNA-bd_sf"/>
</dbReference>
<evidence type="ECO:0000313" key="2">
    <source>
        <dbReference type="EMBL" id="AOW80866.1"/>
    </source>
</evidence>
<reference evidence="2 4" key="1">
    <citation type="submission" date="2016-06" db="EMBL/GenBank/DDBJ databases">
        <title>Discovery of anaerobic lithoheterotrophic haloarchaeon capable of sulfur respiration by hydrogen and formate.</title>
        <authorList>
            <person name="Sorokin D.Y."/>
            <person name="Kublanov I.V."/>
            <person name="Roman P."/>
            <person name="Sinninghe Damste J.S."/>
            <person name="Golyshin P.N."/>
            <person name="Rojo D."/>
            <person name="Ciordia S."/>
            <person name="Mena Md.C."/>
            <person name="Ferrer M."/>
            <person name="Smedile F."/>
            <person name="Messina E."/>
            <person name="La Cono V."/>
            <person name="Yakimov M.M."/>
        </authorList>
    </citation>
    <scope>NUCLEOTIDE SEQUENCE [LARGE SCALE GENOMIC DNA]</scope>
    <source>
        <strain evidence="2 4">HTSR1</strain>
    </source>
</reference>
<gene>
    <name evidence="3" type="ORF">HSR6_1765</name>
    <name evidence="2" type="ORF">HTSR_1696</name>
</gene>
<evidence type="ECO:0000313" key="4">
    <source>
        <dbReference type="Proteomes" id="UP000185608"/>
    </source>
</evidence>
<dbReference type="InterPro" id="IPR013196">
    <property type="entry name" value="HTH_11"/>
</dbReference>
<evidence type="ECO:0000313" key="5">
    <source>
        <dbReference type="Proteomes" id="UP000186165"/>
    </source>
</evidence>
<dbReference type="Pfam" id="PF08279">
    <property type="entry name" value="HTH_11"/>
    <property type="match status" value="1"/>
</dbReference>
<dbReference type="Proteomes" id="UP000186165">
    <property type="component" value="Chromosome"/>
</dbReference>
<reference evidence="5" key="2">
    <citation type="submission" date="2016-08" db="EMBL/GenBank/DDBJ databases">
        <title>Discovery of first anaerobic lithoheterotrophic haloarchae widely represented in hypersaline habitats.</title>
        <authorList>
            <person name="Sorokin D.Y."/>
            <person name="Kublanov I.V."/>
            <person name="Roman P."/>
            <person name="Sinninghe Damste J.S."/>
            <person name="Golyshin P.N."/>
            <person name="Rojo D."/>
            <person name="Ciordia S."/>
            <person name="Mena Md.C."/>
            <person name="Ferrer M."/>
            <person name="Smedile F."/>
            <person name="Messina E."/>
            <person name="La Cono V."/>
            <person name="Yakimov M.M."/>
        </authorList>
    </citation>
    <scope>NUCLEOTIDE SEQUENCE [LARGE SCALE GENOMIC DNA]</scope>
    <source>
        <strain evidence="5">HSR6</strain>
    </source>
</reference>
<dbReference type="KEGG" id="halh:HTSR_1696"/>
<feature type="domain" description="Helix-turn-helix type 11" evidence="1">
    <location>
        <begin position="28"/>
        <end position="68"/>
    </location>
</feature>
<dbReference type="InterPro" id="IPR036390">
    <property type="entry name" value="WH_DNA-bd_sf"/>
</dbReference>
<dbReference type="Proteomes" id="UP000185608">
    <property type="component" value="Chromosome"/>
</dbReference>
<dbReference type="AlphaFoldDB" id="A0A1D8S683"/>